<dbReference type="InterPro" id="IPR013011">
    <property type="entry name" value="PTS_EIIB_2"/>
</dbReference>
<dbReference type="GO" id="GO:0009401">
    <property type="term" value="P:phosphoenolpyruvate-dependent sugar phosphotransferase system"/>
    <property type="evidence" value="ECO:0007669"/>
    <property type="project" value="UniProtKB-KW"/>
</dbReference>
<dbReference type="PANTHER" id="PTHR30505:SF0">
    <property type="entry name" value="FRUCTOSE-LIKE PTS SYSTEM EIIBC COMPONENT-RELATED"/>
    <property type="match status" value="1"/>
</dbReference>
<protein>
    <submittedName>
        <fullName evidence="8">PTS fructose transporter subunit IIB</fullName>
    </submittedName>
</protein>
<evidence type="ECO:0000256" key="3">
    <source>
        <dbReference type="ARBA" id="ARBA00022597"/>
    </source>
</evidence>
<dbReference type="Gene3D" id="3.40.50.2300">
    <property type="match status" value="1"/>
</dbReference>
<evidence type="ECO:0000259" key="7">
    <source>
        <dbReference type="PROSITE" id="PS51099"/>
    </source>
</evidence>
<dbReference type="InterPro" id="IPR003501">
    <property type="entry name" value="PTS_EIIB_2/3"/>
</dbReference>
<evidence type="ECO:0000256" key="2">
    <source>
        <dbReference type="ARBA" id="ARBA00022553"/>
    </source>
</evidence>
<evidence type="ECO:0000313" key="9">
    <source>
        <dbReference type="Proteomes" id="UP000029622"/>
    </source>
</evidence>
<reference evidence="8 9" key="1">
    <citation type="submission" date="2013-12" db="EMBL/GenBank/DDBJ databases">
        <title>Draft genome sequence of Caloranaerobacter sp. H53214.</title>
        <authorList>
            <person name="Jiang L.J."/>
            <person name="Shao Z.Z."/>
            <person name="Long M.N."/>
        </authorList>
    </citation>
    <scope>NUCLEOTIDE SEQUENCE [LARGE SCALE GENOMIC DNA]</scope>
    <source>
        <strain evidence="8 9">H53214</strain>
    </source>
</reference>
<dbReference type="FunFam" id="3.40.50.2300:FF:000014">
    <property type="entry name" value="PTS system fructose-like transporter subunit IIB"/>
    <property type="match status" value="1"/>
</dbReference>
<dbReference type="STRING" id="1156417.Y919_10785"/>
<accession>A0A096BG07</accession>
<keyword evidence="1" id="KW-0813">Transport</keyword>
<proteinExistence type="predicted"/>
<dbReference type="Pfam" id="PF02302">
    <property type="entry name" value="PTS_IIB"/>
    <property type="match status" value="1"/>
</dbReference>
<dbReference type="InterPro" id="IPR050864">
    <property type="entry name" value="Bacterial_PTS_Sugar_Transport"/>
</dbReference>
<dbReference type="GO" id="GO:0090563">
    <property type="term" value="F:protein-phosphocysteine-sugar phosphotransferase activity"/>
    <property type="evidence" value="ECO:0007669"/>
    <property type="project" value="TreeGrafter"/>
</dbReference>
<dbReference type="PROSITE" id="PS51099">
    <property type="entry name" value="PTS_EIIB_TYPE_2"/>
    <property type="match status" value="1"/>
</dbReference>
<dbReference type="GO" id="GO:0005886">
    <property type="term" value="C:plasma membrane"/>
    <property type="evidence" value="ECO:0007669"/>
    <property type="project" value="TreeGrafter"/>
</dbReference>
<keyword evidence="6" id="KW-0418">Kinase</keyword>
<dbReference type="InterPro" id="IPR003353">
    <property type="entry name" value="PTS_IIB_fruc"/>
</dbReference>
<sequence length="105" mass="11364">MKIVAVTACPAGLAHTFMAKKALENAARELGHTIKVETQGAMGIENEITKEDIANSDVAILAIDSYIEKMDRFKEIPTIEVSTKVALKDAKALIKKALAKINNNI</sequence>
<evidence type="ECO:0000256" key="4">
    <source>
        <dbReference type="ARBA" id="ARBA00022679"/>
    </source>
</evidence>
<keyword evidence="4" id="KW-0808">Transferase</keyword>
<dbReference type="Proteomes" id="UP000029622">
    <property type="component" value="Unassembled WGS sequence"/>
</dbReference>
<name>A0A096BG07_9FIRM</name>
<keyword evidence="5" id="KW-0598">Phosphotransferase system</keyword>
<dbReference type="AlphaFoldDB" id="A0A096BG07"/>
<dbReference type="SUPFAM" id="SSF52794">
    <property type="entry name" value="PTS system IIB component-like"/>
    <property type="match status" value="1"/>
</dbReference>
<evidence type="ECO:0000256" key="1">
    <source>
        <dbReference type="ARBA" id="ARBA00022448"/>
    </source>
</evidence>
<dbReference type="RefSeq" id="WP_035164669.1">
    <property type="nucleotide sequence ID" value="NZ_AZTB01000070.1"/>
</dbReference>
<organism evidence="8 9">
    <name type="scientific">Caloranaerobacter azorensis H53214</name>
    <dbReference type="NCBI Taxonomy" id="1156417"/>
    <lineage>
        <taxon>Bacteria</taxon>
        <taxon>Bacillati</taxon>
        <taxon>Bacillota</taxon>
        <taxon>Tissierellia</taxon>
        <taxon>Tissierellales</taxon>
        <taxon>Thermohalobacteraceae</taxon>
        <taxon>Caloranaerobacter</taxon>
    </lineage>
</organism>
<evidence type="ECO:0000256" key="5">
    <source>
        <dbReference type="ARBA" id="ARBA00022683"/>
    </source>
</evidence>
<dbReference type="NCBIfam" id="TIGR00829">
    <property type="entry name" value="FRU"/>
    <property type="match status" value="1"/>
</dbReference>
<feature type="domain" description="PTS EIIB type-2" evidence="7">
    <location>
        <begin position="1"/>
        <end position="99"/>
    </location>
</feature>
<evidence type="ECO:0000313" key="8">
    <source>
        <dbReference type="EMBL" id="KGG79653.1"/>
    </source>
</evidence>
<dbReference type="EMBL" id="AZTB01000070">
    <property type="protein sequence ID" value="KGG79653.1"/>
    <property type="molecule type" value="Genomic_DNA"/>
</dbReference>
<comment type="caution">
    <text evidence="8">The sequence shown here is derived from an EMBL/GenBank/DDBJ whole genome shotgun (WGS) entry which is preliminary data.</text>
</comment>
<dbReference type="GO" id="GO:0016301">
    <property type="term" value="F:kinase activity"/>
    <property type="evidence" value="ECO:0007669"/>
    <property type="project" value="UniProtKB-KW"/>
</dbReference>
<evidence type="ECO:0000256" key="6">
    <source>
        <dbReference type="ARBA" id="ARBA00022777"/>
    </source>
</evidence>
<dbReference type="InterPro" id="IPR036095">
    <property type="entry name" value="PTS_EIIB-like_sf"/>
</dbReference>
<dbReference type="PANTHER" id="PTHR30505">
    <property type="entry name" value="FRUCTOSE-LIKE PERMEASE"/>
    <property type="match status" value="1"/>
</dbReference>
<keyword evidence="2" id="KW-0597">Phosphoprotein</keyword>
<dbReference type="CDD" id="cd05569">
    <property type="entry name" value="PTS_IIB_fructose"/>
    <property type="match status" value="1"/>
</dbReference>
<dbReference type="GO" id="GO:0022877">
    <property type="term" value="F:protein-N(PI)-phosphohistidine-fructose phosphotransferase system transporter activity"/>
    <property type="evidence" value="ECO:0007669"/>
    <property type="project" value="InterPro"/>
</dbReference>
<gene>
    <name evidence="8" type="ORF">Y919_10785</name>
</gene>
<keyword evidence="3" id="KW-0762">Sugar transport</keyword>